<dbReference type="EMBL" id="AEEH01000053">
    <property type="protein sequence ID" value="EFM24436.1"/>
    <property type="molecule type" value="Genomic_DNA"/>
</dbReference>
<dbReference type="Gene3D" id="3.30.70.20">
    <property type="match status" value="1"/>
</dbReference>
<dbReference type="AlphaFoldDB" id="E0NNW8"/>
<dbReference type="PROSITE" id="PS51379">
    <property type="entry name" value="4FE4S_FER_2"/>
    <property type="match status" value="1"/>
</dbReference>
<gene>
    <name evidence="5" type="ORF">HMPREF9225_1857</name>
</gene>
<dbReference type="GO" id="GO:0051536">
    <property type="term" value="F:iron-sulfur cluster binding"/>
    <property type="evidence" value="ECO:0007669"/>
    <property type="project" value="UniProtKB-KW"/>
</dbReference>
<keyword evidence="3" id="KW-0411">Iron-sulfur</keyword>
<dbReference type="PANTHER" id="PTHR43312:SF2">
    <property type="entry name" value="OXIDOREDUCTASE"/>
    <property type="match status" value="1"/>
</dbReference>
<keyword evidence="2" id="KW-0408">Iron</keyword>
<evidence type="ECO:0000256" key="3">
    <source>
        <dbReference type="ARBA" id="ARBA00023014"/>
    </source>
</evidence>
<dbReference type="SUPFAM" id="SSF51430">
    <property type="entry name" value="NAD(P)-linked oxidoreductase"/>
    <property type="match status" value="1"/>
</dbReference>
<organism evidence="5 6">
    <name type="scientific">Peptoniphilus duerdenii ATCC BAA-1640</name>
    <dbReference type="NCBI Taxonomy" id="862517"/>
    <lineage>
        <taxon>Bacteria</taxon>
        <taxon>Bacillati</taxon>
        <taxon>Bacillota</taxon>
        <taxon>Tissierellia</taxon>
        <taxon>Tissierellales</taxon>
        <taxon>Peptoniphilaceae</taxon>
        <taxon>Peptoniphilus</taxon>
    </lineage>
</organism>
<dbReference type="InterPro" id="IPR017900">
    <property type="entry name" value="4Fe4S_Fe_S_CS"/>
</dbReference>
<keyword evidence="1" id="KW-0479">Metal-binding</keyword>
<dbReference type="PANTHER" id="PTHR43312">
    <property type="entry name" value="D-THREO-ALDOSE 1-DEHYDROGENASE"/>
    <property type="match status" value="1"/>
</dbReference>
<dbReference type="HOGENOM" id="CLU_023205_3_2_9"/>
<name>E0NNW8_9FIRM</name>
<dbReference type="InterPro" id="IPR023210">
    <property type="entry name" value="NADP_OxRdtase_dom"/>
</dbReference>
<dbReference type="eggNOG" id="COG1453">
    <property type="taxonomic scope" value="Bacteria"/>
</dbReference>
<evidence type="ECO:0000313" key="6">
    <source>
        <dbReference type="Proteomes" id="UP000003280"/>
    </source>
</evidence>
<evidence type="ECO:0000256" key="2">
    <source>
        <dbReference type="ARBA" id="ARBA00023004"/>
    </source>
</evidence>
<dbReference type="Proteomes" id="UP000003280">
    <property type="component" value="Unassembled WGS sequence"/>
</dbReference>
<sequence>MLQFIKGINKMKRCNMSVNFGNKLLGFGMMRLPKIVTGEKEEILYDKVCEMVDYFLENGFNYFDTAHGYHKTFSEVAVKKCLSSRHSRDKYILTNKLTAMYFEKKEDIEPLFMNQLEACGVEYFDNYLIHSVSKNNYGKYMDCEAFEVVKSLKERGFIKHIGMSFHDSAELLDKILSEHEEIEMVQIQFNYIDFDDKIVQSKACYDVCRKHNKEIIIMEPVKGGKLANLPKDARKILEDLNGGSMASYAIRFAASFEGVKMVLSGMSSLDEMKDNLSYMKDFKKINDKERKAIDRVVEILNSIDLIPCTTCEYCLEGCPQNIRIPSMISILNQKKMYETANFEHNYDLATRTNGKASECIECGHCESVCPQHIEIIDALKDVVEKIENQI</sequence>
<evidence type="ECO:0000313" key="5">
    <source>
        <dbReference type="EMBL" id="EFM24436.1"/>
    </source>
</evidence>
<protein>
    <submittedName>
        <fullName evidence="5">4Fe-4S binding domain protein</fullName>
    </submittedName>
</protein>
<feature type="domain" description="4Fe-4S ferredoxin-type" evidence="4">
    <location>
        <begin position="350"/>
        <end position="378"/>
    </location>
</feature>
<dbReference type="InterPro" id="IPR017896">
    <property type="entry name" value="4Fe4S_Fe-S-bd"/>
</dbReference>
<dbReference type="Pfam" id="PF13534">
    <property type="entry name" value="Fer4_17"/>
    <property type="match status" value="1"/>
</dbReference>
<dbReference type="GO" id="GO:0046872">
    <property type="term" value="F:metal ion binding"/>
    <property type="evidence" value="ECO:0007669"/>
    <property type="project" value="UniProtKB-KW"/>
</dbReference>
<dbReference type="CDD" id="cd19096">
    <property type="entry name" value="AKR_Fe-S_oxidoreductase"/>
    <property type="match status" value="1"/>
</dbReference>
<dbReference type="Gene3D" id="3.20.20.100">
    <property type="entry name" value="NADP-dependent oxidoreductase domain"/>
    <property type="match status" value="1"/>
</dbReference>
<dbReference type="InterPro" id="IPR053135">
    <property type="entry name" value="AKR2_Oxidoreductase"/>
</dbReference>
<evidence type="ECO:0000256" key="1">
    <source>
        <dbReference type="ARBA" id="ARBA00022723"/>
    </source>
</evidence>
<keyword evidence="6" id="KW-1185">Reference proteome</keyword>
<comment type="caution">
    <text evidence="5">The sequence shown here is derived from an EMBL/GenBank/DDBJ whole genome shotgun (WGS) entry which is preliminary data.</text>
</comment>
<reference evidence="5 6" key="1">
    <citation type="submission" date="2010-07" db="EMBL/GenBank/DDBJ databases">
        <authorList>
            <person name="Muzny D."/>
            <person name="Qin X."/>
            <person name="Deng J."/>
            <person name="Jiang H."/>
            <person name="Liu Y."/>
            <person name="Qu J."/>
            <person name="Song X.-Z."/>
            <person name="Zhang L."/>
            <person name="Thornton R."/>
            <person name="Coyle M."/>
            <person name="Francisco L."/>
            <person name="Jackson L."/>
            <person name="Javaid M."/>
            <person name="Korchina V."/>
            <person name="Kovar C."/>
            <person name="Mata R."/>
            <person name="Mathew T."/>
            <person name="Ngo R."/>
            <person name="Nguyen L."/>
            <person name="Nguyen N."/>
            <person name="Okwuonu G."/>
            <person name="Ongeri F."/>
            <person name="Pham C."/>
            <person name="Simmons D."/>
            <person name="Wilczek-Boney K."/>
            <person name="Hale W."/>
            <person name="Jakkamsetti A."/>
            <person name="Pham P."/>
            <person name="Ruth R."/>
            <person name="San Lucas F."/>
            <person name="Warren J."/>
            <person name="Zhang J."/>
            <person name="Zhao Z."/>
            <person name="Zhou C."/>
            <person name="Zhu D."/>
            <person name="Lee S."/>
            <person name="Bess C."/>
            <person name="Blankenburg K."/>
            <person name="Forbes L."/>
            <person name="Fu Q."/>
            <person name="Gubbala S."/>
            <person name="Hirani K."/>
            <person name="Jayaseelan J.C."/>
            <person name="Lara F."/>
            <person name="Munidasa M."/>
            <person name="Palculict T."/>
            <person name="Patil S."/>
            <person name="Pu L.-L."/>
            <person name="Saada N."/>
            <person name="Tang L."/>
            <person name="Weissenberger G."/>
            <person name="Zhu Y."/>
            <person name="Hemphill L."/>
            <person name="Shang Y."/>
            <person name="Youmans B."/>
            <person name="Ayvaz T."/>
            <person name="Ross M."/>
            <person name="Santibanez J."/>
            <person name="Aqrawi P."/>
            <person name="Gross S."/>
            <person name="Joshi V."/>
            <person name="Fowler G."/>
            <person name="Nazareth L."/>
            <person name="Reid J."/>
            <person name="Worley K."/>
            <person name="Petrosino J."/>
            <person name="Highlander S."/>
            <person name="Gibbs R."/>
        </authorList>
    </citation>
    <scope>NUCLEOTIDE SEQUENCE [LARGE SCALE GENOMIC DNA]</scope>
    <source>
        <strain evidence="5 6">ATCC BAA-1640</strain>
    </source>
</reference>
<dbReference type="STRING" id="862517.HMPREF9225_1857"/>
<proteinExistence type="predicted"/>
<dbReference type="PROSITE" id="PS00198">
    <property type="entry name" value="4FE4S_FER_1"/>
    <property type="match status" value="1"/>
</dbReference>
<dbReference type="Pfam" id="PF00248">
    <property type="entry name" value="Aldo_ket_red"/>
    <property type="match status" value="1"/>
</dbReference>
<accession>E0NNW8</accession>
<dbReference type="SUPFAM" id="SSF46548">
    <property type="entry name" value="alpha-helical ferredoxin"/>
    <property type="match status" value="1"/>
</dbReference>
<evidence type="ECO:0000259" key="4">
    <source>
        <dbReference type="PROSITE" id="PS51379"/>
    </source>
</evidence>
<dbReference type="InterPro" id="IPR036812">
    <property type="entry name" value="NAD(P)_OxRdtase_dom_sf"/>
</dbReference>